<proteinExistence type="inferred from homology"/>
<reference evidence="5" key="1">
    <citation type="journal article" date="2022" name="Arch. Microbiol.">
        <title>Pseudodesulfovibrio sediminis sp. nov., a mesophilic and neutrophilic sulfate-reducing bacterium isolated from sediment of a brackish lake.</title>
        <authorList>
            <person name="Takahashi A."/>
            <person name="Kojima H."/>
            <person name="Watanabe M."/>
            <person name="Fukui M."/>
        </authorList>
    </citation>
    <scope>NUCLEOTIDE SEQUENCE</scope>
    <source>
        <strain evidence="5">SF6</strain>
    </source>
</reference>
<name>A0ABM7P9N1_9BACT</name>
<protein>
    <submittedName>
        <fullName evidence="5">Cation ABC transporter substrate-binding protein</fullName>
    </submittedName>
</protein>
<dbReference type="SUPFAM" id="SSF53807">
    <property type="entry name" value="Helical backbone' metal receptor"/>
    <property type="match status" value="1"/>
</dbReference>
<dbReference type="PANTHER" id="PTHR42953:SF3">
    <property type="entry name" value="HIGH-AFFINITY ZINC UPTAKE SYSTEM PROTEIN ZNUA"/>
    <property type="match status" value="1"/>
</dbReference>
<dbReference type="InterPro" id="IPR006128">
    <property type="entry name" value="Lipoprotein_PsaA-like"/>
</dbReference>
<dbReference type="PRINTS" id="PR00690">
    <property type="entry name" value="ADHESNFAMILY"/>
</dbReference>
<organism evidence="5 6">
    <name type="scientific">Pseudodesulfovibrio sediminis</name>
    <dbReference type="NCBI Taxonomy" id="2810563"/>
    <lineage>
        <taxon>Bacteria</taxon>
        <taxon>Pseudomonadati</taxon>
        <taxon>Thermodesulfobacteriota</taxon>
        <taxon>Desulfovibrionia</taxon>
        <taxon>Desulfovibrionales</taxon>
        <taxon>Desulfovibrionaceae</taxon>
    </lineage>
</organism>
<keyword evidence="2 4" id="KW-0813">Transport</keyword>
<dbReference type="InterPro" id="IPR050492">
    <property type="entry name" value="Bact_metal-bind_prot9"/>
</dbReference>
<dbReference type="EMBL" id="AP024485">
    <property type="protein sequence ID" value="BCS89770.1"/>
    <property type="molecule type" value="Genomic_DNA"/>
</dbReference>
<dbReference type="RefSeq" id="WP_229591728.1">
    <property type="nucleotide sequence ID" value="NZ_AP024485.1"/>
</dbReference>
<dbReference type="InterPro" id="IPR006127">
    <property type="entry name" value="ZnuA-like"/>
</dbReference>
<dbReference type="Proteomes" id="UP001053296">
    <property type="component" value="Chromosome"/>
</dbReference>
<evidence type="ECO:0000256" key="2">
    <source>
        <dbReference type="ARBA" id="ARBA00022448"/>
    </source>
</evidence>
<comment type="similarity">
    <text evidence="1 4">Belongs to the bacterial solute-binding protein 9 family.</text>
</comment>
<keyword evidence="6" id="KW-1185">Reference proteome</keyword>
<gene>
    <name evidence="5" type="ORF">PSDVSF_30120</name>
</gene>
<evidence type="ECO:0000256" key="4">
    <source>
        <dbReference type="RuleBase" id="RU003512"/>
    </source>
</evidence>
<evidence type="ECO:0000313" key="6">
    <source>
        <dbReference type="Proteomes" id="UP001053296"/>
    </source>
</evidence>
<keyword evidence="3" id="KW-0732">Signal</keyword>
<dbReference type="Pfam" id="PF01297">
    <property type="entry name" value="ZnuA"/>
    <property type="match status" value="1"/>
</dbReference>
<evidence type="ECO:0000256" key="3">
    <source>
        <dbReference type="ARBA" id="ARBA00022729"/>
    </source>
</evidence>
<evidence type="ECO:0000313" key="5">
    <source>
        <dbReference type="EMBL" id="BCS89770.1"/>
    </source>
</evidence>
<evidence type="ECO:0000256" key="1">
    <source>
        <dbReference type="ARBA" id="ARBA00011028"/>
    </source>
</evidence>
<accession>A0ABM7P9N1</accession>
<dbReference type="Gene3D" id="3.40.50.1980">
    <property type="entry name" value="Nitrogenase molybdenum iron protein domain"/>
    <property type="match status" value="2"/>
</dbReference>
<sequence length="306" mass="34278">MNTRIPLSRILIAACLLGTLLPLYPTFAHAGMQVFVSIMPQKYFVQKIGGEMVQVDVLVGPAANPHMYEPSPRQMAALSKSKAYFAIGINLEAVWLDRIRAANRELRVINTQDGIQKLPMAEHDHHDNKAMEHDHEDHEDNGILDPHIWLDPMRARTIAENTCKGLALIDPEHASVYEANLAALLDEINQLDSAIAKTLATLPEDRRSFMVFHPSWGYFAARYNLHQLPIEANGNTPSPRHLIEIIKHGREQGVHVVFVQPQFSQKSAQVIATELDAQVIPLDPLSDDWANNLRHAAEAFRQAASH</sequence>
<dbReference type="PANTHER" id="PTHR42953">
    <property type="entry name" value="HIGH-AFFINITY ZINC UPTAKE SYSTEM PROTEIN ZNUA-RELATED"/>
    <property type="match status" value="1"/>
</dbReference>